<protein>
    <submittedName>
        <fullName evidence="2">Circadian clock protein KaiC</fullName>
    </submittedName>
</protein>
<dbReference type="Proteomes" id="UP000199412">
    <property type="component" value="Unassembled WGS sequence"/>
</dbReference>
<reference evidence="2 3" key="1">
    <citation type="submission" date="2016-10" db="EMBL/GenBank/DDBJ databases">
        <authorList>
            <person name="de Groot N.N."/>
        </authorList>
    </citation>
    <scope>NUCLEOTIDE SEQUENCE [LARGE SCALE GENOMIC DNA]</scope>
    <source>
        <strain evidence="2 3">ATCC 700224</strain>
    </source>
</reference>
<dbReference type="Gene3D" id="3.40.50.300">
    <property type="entry name" value="P-loop containing nucleotide triphosphate hydrolases"/>
    <property type="match status" value="2"/>
</dbReference>
<dbReference type="PANTHER" id="PTHR42926">
    <property type="match status" value="1"/>
</dbReference>
<dbReference type="STRING" id="69960.SAMN05421720_107156"/>
<name>A0A1G7DEP8_9PROT</name>
<dbReference type="EMBL" id="FNAP01000007">
    <property type="protein sequence ID" value="SDE49993.1"/>
    <property type="molecule type" value="Genomic_DNA"/>
</dbReference>
<dbReference type="RefSeq" id="WP_092786155.1">
    <property type="nucleotide sequence ID" value="NZ_FNAP01000007.1"/>
</dbReference>
<dbReference type="SMART" id="SM00382">
    <property type="entry name" value="AAA"/>
    <property type="match status" value="2"/>
</dbReference>
<dbReference type="NCBIfam" id="NF006799">
    <property type="entry name" value="PRK09302.1"/>
    <property type="match status" value="1"/>
</dbReference>
<dbReference type="SUPFAM" id="SSF52540">
    <property type="entry name" value="P-loop containing nucleoside triphosphate hydrolases"/>
    <property type="match status" value="2"/>
</dbReference>
<gene>
    <name evidence="2" type="ORF">SAMN05421720_107156</name>
</gene>
<dbReference type="PANTHER" id="PTHR42926:SF1">
    <property type="entry name" value="CIRCADIAN CLOCK OSCILLATOR PROTEIN KAIC 1"/>
    <property type="match status" value="1"/>
</dbReference>
<dbReference type="AlphaFoldDB" id="A0A1G7DEP8"/>
<feature type="domain" description="KaiC" evidence="1">
    <location>
        <begin position="245"/>
        <end position="475"/>
    </location>
</feature>
<proteinExistence type="predicted"/>
<dbReference type="Pfam" id="PF06745">
    <property type="entry name" value="ATPase"/>
    <property type="match status" value="2"/>
</dbReference>
<feature type="domain" description="KaiC" evidence="1">
    <location>
        <begin position="4"/>
        <end position="244"/>
    </location>
</feature>
<accession>A0A1G7DEP8</accession>
<organism evidence="2 3">
    <name type="scientific">Rhodospira trueperi</name>
    <dbReference type="NCBI Taxonomy" id="69960"/>
    <lineage>
        <taxon>Bacteria</taxon>
        <taxon>Pseudomonadati</taxon>
        <taxon>Pseudomonadota</taxon>
        <taxon>Alphaproteobacteria</taxon>
        <taxon>Rhodospirillales</taxon>
        <taxon>Rhodospirillaceae</taxon>
        <taxon>Rhodospira</taxon>
    </lineage>
</organism>
<dbReference type="InterPro" id="IPR051347">
    <property type="entry name" value="Circadian_clock_KaiC-rel"/>
</dbReference>
<dbReference type="OrthoDB" id="9787927at2"/>
<dbReference type="GO" id="GO:0005524">
    <property type="term" value="F:ATP binding"/>
    <property type="evidence" value="ECO:0007669"/>
    <property type="project" value="InterPro"/>
</dbReference>
<sequence length="555" mass="60748">MEFQQATTGVPGLDKVLNGGYLRGCPTLFIGQPGCGKTLFLLMFLAEGARQGMRSVCATCTETPERLQAYLRALGHPVDDWLTEGTLAFVDLRPLPGEVMHGGLDQEIVMVRLATALKKDDGICPGARLAIDDMTRLAYGFHQADAVAREHTHKLLQLLRGSEVTTLISVSDTVATRNTLVDYVADAVIELSQSVEGRLMTRTLRVMKMRGVNHGTNEYPFMIESQGPMLVPVTALNVGHASRSGMISTGHERLDGMLGGGLYRGGSMMVSGTSGTGKTNLCGQVALGLCSQGLRTLYLSFEQDQSELQHDFKRIGLDTEPKVRDGSLSFARFRSVDHGLEDHLIRIAHLLTTTEADAIVIDAISAFADLGDHRAVKNMVLRLVDLCKTRGISCIMTELLSNENEATSSLGLSSLLDVWARLELYRQKGEYIRLIRVLKGRGANTSQQIKEFRITENGLEIEDPYVGSGSFVFGTEKLIREQAERHENNAAAARLEHLNRQLEAIPQSFDARFAQVQLERDEALNSLRSEIARVELALNAAAKDAQSILLARGGN</sequence>
<evidence type="ECO:0000313" key="2">
    <source>
        <dbReference type="EMBL" id="SDE49993.1"/>
    </source>
</evidence>
<evidence type="ECO:0000259" key="1">
    <source>
        <dbReference type="PROSITE" id="PS51146"/>
    </source>
</evidence>
<evidence type="ECO:0000313" key="3">
    <source>
        <dbReference type="Proteomes" id="UP000199412"/>
    </source>
</evidence>
<dbReference type="PRINTS" id="PR01874">
    <property type="entry name" value="DNAREPAIRADA"/>
</dbReference>
<keyword evidence="3" id="KW-1185">Reference proteome</keyword>
<dbReference type="InterPro" id="IPR014774">
    <property type="entry name" value="KaiC-like_dom"/>
</dbReference>
<dbReference type="PROSITE" id="PS51146">
    <property type="entry name" value="KAIC"/>
    <property type="match status" value="2"/>
</dbReference>
<dbReference type="InterPro" id="IPR010624">
    <property type="entry name" value="KaiC_dom"/>
</dbReference>
<dbReference type="InterPro" id="IPR003593">
    <property type="entry name" value="AAA+_ATPase"/>
</dbReference>
<dbReference type="InterPro" id="IPR027417">
    <property type="entry name" value="P-loop_NTPase"/>
</dbReference>